<keyword evidence="2" id="KW-1185">Reference proteome</keyword>
<sequence length="168" mass="19160">MAIFSRLDFGVQTTTNEITVLFHISTDQWRTVHIIEHTRLKSPNRAGAWPLRADVAAHAHDDPVDVPDVPDLLAPALLLRRAHRHGAAVHGPPVRRVDVRVVEADLHGAPLAGRVRQLHRSRQRVRLPLVQRRERDRRRPALQLRPPYNSLHVTRTHQEVVSSSQLKI</sequence>
<dbReference type="HOGENOM" id="CLU_1621688_0_0_1"/>
<dbReference type="Proteomes" id="UP000026961">
    <property type="component" value="Chromosome 3"/>
</dbReference>
<reference evidence="1" key="2">
    <citation type="submission" date="2018-05" db="EMBL/GenBank/DDBJ databases">
        <title>OgluRS3 (Oryza glumaepatula Reference Sequence Version 3).</title>
        <authorList>
            <person name="Zhang J."/>
            <person name="Kudrna D."/>
            <person name="Lee S."/>
            <person name="Talag J."/>
            <person name="Welchert J."/>
            <person name="Wing R.A."/>
        </authorList>
    </citation>
    <scope>NUCLEOTIDE SEQUENCE [LARGE SCALE GENOMIC DNA]</scope>
</reference>
<organism evidence="1">
    <name type="scientific">Oryza glumipatula</name>
    <dbReference type="NCBI Taxonomy" id="40148"/>
    <lineage>
        <taxon>Eukaryota</taxon>
        <taxon>Viridiplantae</taxon>
        <taxon>Streptophyta</taxon>
        <taxon>Embryophyta</taxon>
        <taxon>Tracheophyta</taxon>
        <taxon>Spermatophyta</taxon>
        <taxon>Magnoliopsida</taxon>
        <taxon>Liliopsida</taxon>
        <taxon>Poales</taxon>
        <taxon>Poaceae</taxon>
        <taxon>BOP clade</taxon>
        <taxon>Oryzoideae</taxon>
        <taxon>Oryzeae</taxon>
        <taxon>Oryzinae</taxon>
        <taxon>Oryza</taxon>
    </lineage>
</organism>
<evidence type="ECO:0000313" key="1">
    <source>
        <dbReference type="EnsemblPlants" id="OGLUM03G12470.1"/>
    </source>
</evidence>
<proteinExistence type="predicted"/>
<dbReference type="Gramene" id="OGLUM03G12470.1">
    <property type="protein sequence ID" value="OGLUM03G12470.1"/>
    <property type="gene ID" value="OGLUM03G12470"/>
</dbReference>
<evidence type="ECO:0000313" key="2">
    <source>
        <dbReference type="Proteomes" id="UP000026961"/>
    </source>
</evidence>
<dbReference type="AlphaFoldDB" id="A0A0D9Z5D5"/>
<name>A0A0D9Z5D5_9ORYZ</name>
<accession>A0A0D9Z5D5</accession>
<protein>
    <submittedName>
        <fullName evidence="1">Uncharacterized protein</fullName>
    </submittedName>
</protein>
<dbReference type="EnsemblPlants" id="OGLUM03G12470.1">
    <property type="protein sequence ID" value="OGLUM03G12470.1"/>
    <property type="gene ID" value="OGLUM03G12470"/>
</dbReference>
<reference evidence="1" key="1">
    <citation type="submission" date="2015-04" db="UniProtKB">
        <authorList>
            <consortium name="EnsemblPlants"/>
        </authorList>
    </citation>
    <scope>IDENTIFICATION</scope>
</reference>